<organism evidence="2 3">
    <name type="scientific">Ephemerocybe angulata</name>
    <dbReference type="NCBI Taxonomy" id="980116"/>
    <lineage>
        <taxon>Eukaryota</taxon>
        <taxon>Fungi</taxon>
        <taxon>Dikarya</taxon>
        <taxon>Basidiomycota</taxon>
        <taxon>Agaricomycotina</taxon>
        <taxon>Agaricomycetes</taxon>
        <taxon>Agaricomycetidae</taxon>
        <taxon>Agaricales</taxon>
        <taxon>Agaricineae</taxon>
        <taxon>Psathyrellaceae</taxon>
        <taxon>Ephemerocybe</taxon>
    </lineage>
</organism>
<dbReference type="AlphaFoldDB" id="A0A8H6LT34"/>
<feature type="compositionally biased region" description="Acidic residues" evidence="1">
    <location>
        <begin position="102"/>
        <end position="114"/>
    </location>
</feature>
<gene>
    <name evidence="2" type="ORF">DFP72DRAFT_859930</name>
</gene>
<feature type="region of interest" description="Disordered" evidence="1">
    <location>
        <begin position="87"/>
        <end position="117"/>
    </location>
</feature>
<sequence>MPYHPPTPVADADLAGYGVSYSSAQTFTYTGDVGANWCENCGKNYSQLWRLDLHQRSCTTSKRGLSYLLEDTREYWETKKRLRLEASHRAEVSEMTDSGSSSDEDSVESEDEAPEPALDLDVPLAIRKAIRTRSLPMRYRQDPSPEPDVQPIAPPKPDLDVPTPEHTSEGARSGATATLVLCACWYRYAYA</sequence>
<keyword evidence="3" id="KW-1185">Reference proteome</keyword>
<evidence type="ECO:0000313" key="3">
    <source>
        <dbReference type="Proteomes" id="UP000521943"/>
    </source>
</evidence>
<feature type="region of interest" description="Disordered" evidence="1">
    <location>
        <begin position="135"/>
        <end position="171"/>
    </location>
</feature>
<accession>A0A8H6LT34</accession>
<name>A0A8H6LT34_9AGAR</name>
<comment type="caution">
    <text evidence="2">The sequence shown here is derived from an EMBL/GenBank/DDBJ whole genome shotgun (WGS) entry which is preliminary data.</text>
</comment>
<evidence type="ECO:0000313" key="2">
    <source>
        <dbReference type="EMBL" id="KAF6742788.1"/>
    </source>
</evidence>
<proteinExistence type="predicted"/>
<reference evidence="2 3" key="1">
    <citation type="submission" date="2020-07" db="EMBL/GenBank/DDBJ databases">
        <title>Comparative genomics of pyrophilous fungi reveals a link between fire events and developmental genes.</title>
        <authorList>
            <consortium name="DOE Joint Genome Institute"/>
            <person name="Steindorff A.S."/>
            <person name="Carver A."/>
            <person name="Calhoun S."/>
            <person name="Stillman K."/>
            <person name="Liu H."/>
            <person name="Lipzen A."/>
            <person name="Pangilinan J."/>
            <person name="Labutti K."/>
            <person name="Bruns T.D."/>
            <person name="Grigoriev I.V."/>
        </authorList>
    </citation>
    <scope>NUCLEOTIDE SEQUENCE [LARGE SCALE GENOMIC DNA]</scope>
    <source>
        <strain evidence="2 3">CBS 144469</strain>
    </source>
</reference>
<evidence type="ECO:0000256" key="1">
    <source>
        <dbReference type="SAM" id="MobiDB-lite"/>
    </source>
</evidence>
<protein>
    <recommendedName>
        <fullName evidence="4">C2H2-type domain-containing protein</fullName>
    </recommendedName>
</protein>
<evidence type="ECO:0008006" key="4">
    <source>
        <dbReference type="Google" id="ProtNLM"/>
    </source>
</evidence>
<feature type="compositionally biased region" description="Pro residues" evidence="1">
    <location>
        <begin position="144"/>
        <end position="156"/>
    </location>
</feature>
<dbReference type="EMBL" id="JACGCI010000168">
    <property type="protein sequence ID" value="KAF6742788.1"/>
    <property type="molecule type" value="Genomic_DNA"/>
</dbReference>
<dbReference type="Proteomes" id="UP000521943">
    <property type="component" value="Unassembled WGS sequence"/>
</dbReference>